<comment type="caution">
    <text evidence="9">The sequence shown here is derived from an EMBL/GenBank/DDBJ whole genome shotgun (WGS) entry which is preliminary data.</text>
</comment>
<evidence type="ECO:0000256" key="7">
    <source>
        <dbReference type="SAM" id="Phobius"/>
    </source>
</evidence>
<evidence type="ECO:0000256" key="5">
    <source>
        <dbReference type="ARBA" id="ARBA00022989"/>
    </source>
</evidence>
<feature type="transmembrane region" description="Helical" evidence="7">
    <location>
        <begin position="84"/>
        <end position="104"/>
    </location>
</feature>
<feature type="transmembrane region" description="Helical" evidence="7">
    <location>
        <begin position="60"/>
        <end position="78"/>
    </location>
</feature>
<dbReference type="Pfam" id="PF02397">
    <property type="entry name" value="Bac_transf"/>
    <property type="match status" value="1"/>
</dbReference>
<dbReference type="InterPro" id="IPR017475">
    <property type="entry name" value="EPS_sugar_tfrase"/>
</dbReference>
<gene>
    <name evidence="9" type="ORF">HNQ43_000002</name>
</gene>
<dbReference type="PANTHER" id="PTHR30576">
    <property type="entry name" value="COLANIC BIOSYNTHESIS UDP-GLUCOSE LIPID CARRIER TRANSFERASE"/>
    <property type="match status" value="1"/>
</dbReference>
<evidence type="ECO:0000256" key="3">
    <source>
        <dbReference type="ARBA" id="ARBA00022679"/>
    </source>
</evidence>
<evidence type="ECO:0000313" key="10">
    <source>
        <dbReference type="Proteomes" id="UP000521313"/>
    </source>
</evidence>
<dbReference type="NCBIfam" id="TIGR03025">
    <property type="entry name" value="EPS_sugtrans"/>
    <property type="match status" value="1"/>
</dbReference>
<dbReference type="PANTHER" id="PTHR30576:SF10">
    <property type="entry name" value="SLL5057 PROTEIN"/>
    <property type="match status" value="1"/>
</dbReference>
<reference evidence="9 10" key="1">
    <citation type="submission" date="2020-08" db="EMBL/GenBank/DDBJ databases">
        <title>Genomic Encyclopedia of Type Strains, Phase IV (KMG-IV): sequencing the most valuable type-strain genomes for metagenomic binning, comparative biology and taxonomic classification.</title>
        <authorList>
            <person name="Goeker M."/>
        </authorList>
    </citation>
    <scope>NUCLEOTIDE SEQUENCE [LARGE SCALE GENOMIC DNA]</scope>
    <source>
        <strain evidence="9 10">DSM 26963</strain>
    </source>
</reference>
<protein>
    <submittedName>
        <fullName evidence="9">Undecaprenyl-phosphate galactose phosphotransferase</fullName>
        <ecNumber evidence="9">2.7.8.6</ecNumber>
    </submittedName>
</protein>
<keyword evidence="5 7" id="KW-1133">Transmembrane helix</keyword>
<proteinExistence type="inferred from homology"/>
<organism evidence="9 10">
    <name type="scientific">Faecalicoccus acidiformans</name>
    <dbReference type="NCBI Taxonomy" id="915173"/>
    <lineage>
        <taxon>Bacteria</taxon>
        <taxon>Bacillati</taxon>
        <taxon>Bacillota</taxon>
        <taxon>Erysipelotrichia</taxon>
        <taxon>Erysipelotrichales</taxon>
        <taxon>Erysipelotrichaceae</taxon>
        <taxon>Faecalicoccus</taxon>
    </lineage>
</organism>
<dbReference type="GO" id="GO:0016020">
    <property type="term" value="C:membrane"/>
    <property type="evidence" value="ECO:0007669"/>
    <property type="project" value="UniProtKB-SubCell"/>
</dbReference>
<evidence type="ECO:0000256" key="4">
    <source>
        <dbReference type="ARBA" id="ARBA00022692"/>
    </source>
</evidence>
<comment type="subcellular location">
    <subcellularLocation>
        <location evidence="1">Membrane</location>
        <topology evidence="1">Multi-pass membrane protein</topology>
    </subcellularLocation>
</comment>
<dbReference type="Gene3D" id="3.40.50.720">
    <property type="entry name" value="NAD(P)-binding Rossmann-like Domain"/>
    <property type="match status" value="1"/>
</dbReference>
<dbReference type="AlphaFoldDB" id="A0A7W8FVU5"/>
<dbReference type="InterPro" id="IPR003362">
    <property type="entry name" value="Bact_transf"/>
</dbReference>
<feature type="transmembrane region" description="Helical" evidence="7">
    <location>
        <begin position="5"/>
        <end position="23"/>
    </location>
</feature>
<dbReference type="EC" id="2.7.8.6" evidence="9"/>
<keyword evidence="4 7" id="KW-0812">Transmembrane</keyword>
<dbReference type="Proteomes" id="UP000521313">
    <property type="component" value="Unassembled WGS sequence"/>
</dbReference>
<feature type="transmembrane region" description="Helical" evidence="7">
    <location>
        <begin position="256"/>
        <end position="276"/>
    </location>
</feature>
<keyword evidence="6 7" id="KW-0472">Membrane</keyword>
<dbReference type="GO" id="GO:0047360">
    <property type="term" value="F:undecaprenyl-phosphate galactose phosphotransferase activity"/>
    <property type="evidence" value="ECO:0007669"/>
    <property type="project" value="UniProtKB-EC"/>
</dbReference>
<sequence>MKRIALVNFIVDILLIILLFAIFQFNLNYHWRLVVLFSFVQLMCGRYRDNVLLIWEEIKVILISHAWFFIISILFFRITQWQEIFYLLLITLLSAFFCLLFSRYSHIWFRSYFKKNVLIIGMGHTAEKLSGTIKNNRFSLMDVRAFINCNNSSLLPHAYQQVKVVEDYRIFPLDEIEKVIQKEKITTVIIAVPQLISSDIEILLKLLNDKVNEIKVLPRTETLVTFDSRIDDFDGLLMISTAQSKITFTSRFFKRILDIIGGIVGFILLIPLYFFVRRKNHKEGDYGPVMFRQIRIGKDGKEFTIYKFRTMIENAEEKLEVLMRTDPAIREEYLTNKKLVNDPRITKAGKFLRRTSLDEFPQFINVIKGEMSLIGPRPYLPREKEDMGDFYHTIIQMKPGLTGMWQTHGRSDTDFVTRLSLDDYYFRNYSLWLDMTILIRTIKTILGGKDANAR</sequence>
<keyword evidence="3 9" id="KW-0808">Transferase</keyword>
<accession>A0A7W8FVU5</accession>
<dbReference type="RefSeq" id="WP_183373632.1">
    <property type="nucleotide sequence ID" value="NZ_JACHHD010000001.1"/>
</dbReference>
<dbReference type="EMBL" id="JACHHD010000001">
    <property type="protein sequence ID" value="MBB5183969.1"/>
    <property type="molecule type" value="Genomic_DNA"/>
</dbReference>
<comment type="similarity">
    <text evidence="2">Belongs to the bacterial sugar transferase family.</text>
</comment>
<evidence type="ECO:0000256" key="6">
    <source>
        <dbReference type="ARBA" id="ARBA00023136"/>
    </source>
</evidence>
<evidence type="ECO:0000313" key="9">
    <source>
        <dbReference type="EMBL" id="MBB5183969.1"/>
    </source>
</evidence>
<name>A0A7W8FVU5_9FIRM</name>
<feature type="domain" description="Bacterial sugar transferase" evidence="8">
    <location>
        <begin position="254"/>
        <end position="446"/>
    </location>
</feature>
<evidence type="ECO:0000256" key="1">
    <source>
        <dbReference type="ARBA" id="ARBA00004141"/>
    </source>
</evidence>
<evidence type="ECO:0000259" key="8">
    <source>
        <dbReference type="Pfam" id="PF02397"/>
    </source>
</evidence>
<evidence type="ECO:0000256" key="2">
    <source>
        <dbReference type="ARBA" id="ARBA00006464"/>
    </source>
</evidence>